<evidence type="ECO:0000313" key="1">
    <source>
        <dbReference type="EMBL" id="AIX17369.1"/>
    </source>
</evidence>
<accession>A0A0E3EXZ3</accession>
<organism evidence="1 2">
    <name type="scientific">Synechococcus phage ACG-2014b</name>
    <dbReference type="NCBI Taxonomy" id="1493508"/>
    <lineage>
        <taxon>Viruses</taxon>
        <taxon>Duplodnaviria</taxon>
        <taxon>Heunggongvirae</taxon>
        <taxon>Uroviricota</taxon>
        <taxon>Caudoviricetes</taxon>
        <taxon>Pantevenvirales</taxon>
        <taxon>Kyanoviridae</taxon>
        <taxon>Nereusvirus</taxon>
        <taxon>Nereusvirus tusconc4</taxon>
    </lineage>
</organism>
<evidence type="ECO:0000313" key="2">
    <source>
        <dbReference type="Proteomes" id="UP000185335"/>
    </source>
</evidence>
<dbReference type="Proteomes" id="UP000185335">
    <property type="component" value="Segment"/>
</dbReference>
<name>A0A0E3EXZ3_9CAUD</name>
<dbReference type="EMBL" id="KJ019040">
    <property type="protein sequence ID" value="AIX17369.1"/>
    <property type="molecule type" value="Genomic_DNA"/>
</dbReference>
<keyword evidence="2" id="KW-1185">Reference proteome</keyword>
<protein>
    <submittedName>
        <fullName evidence="1">Uncharacterized protein</fullName>
    </submittedName>
</protein>
<reference evidence="1 2" key="1">
    <citation type="submission" date="2013-12" db="EMBL/GenBank/DDBJ databases">
        <title>Ecological redundancy of diverse viral populations within a natural community.</title>
        <authorList>
            <person name="Gregory A.C."/>
            <person name="LaButti K."/>
            <person name="Copeland A."/>
            <person name="Woyke T."/>
            <person name="Sullivan M.B."/>
        </authorList>
    </citation>
    <scope>NUCLEOTIDE SEQUENCE [LARGE SCALE GENOMIC DNA]</scope>
    <source>
        <strain evidence="1">Syn7803C61</strain>
    </source>
</reference>
<sequence>MKSKVLNYLKVIVCHPATHYNLITIGILITIGALHNHAHFTMTKDADAYVRQWCRSSAENKKTCIRYGGNMDY</sequence>
<proteinExistence type="predicted"/>
<gene>
    <name evidence="1" type="ORF">Syn7803C61_147</name>
</gene>